<feature type="transmembrane region" description="Helical" evidence="1">
    <location>
        <begin position="222"/>
        <end position="238"/>
    </location>
</feature>
<feature type="transmembrane region" description="Helical" evidence="1">
    <location>
        <begin position="397"/>
        <end position="417"/>
    </location>
</feature>
<reference evidence="2 3" key="1">
    <citation type="journal article" date="2013" name="PLoS ONE">
        <title>Genomic Adaptation of the Lactobacillus casei Group.</title>
        <authorList>
            <person name="Toh H."/>
            <person name="Oshima K."/>
            <person name="Nakano A."/>
            <person name="Takahata M."/>
            <person name="Murakami M."/>
            <person name="Takaki T."/>
            <person name="Nishiyama H."/>
            <person name="Igimi S."/>
            <person name="Hattori M."/>
            <person name="Morita H."/>
        </authorList>
    </citation>
    <scope>NUCLEOTIDE SEQUENCE [LARGE SCALE GENOMIC DNA]</scope>
    <source>
        <strain evidence="2 3">ATCC 393</strain>
    </source>
</reference>
<protein>
    <submittedName>
        <fullName evidence="2">Uncharacterized protein</fullName>
    </submittedName>
</protein>
<organism evidence="2 3">
    <name type="scientific">Lacticaseibacillus casei DSM 20011 = JCM 1134 = ATCC 393</name>
    <dbReference type="NCBI Taxonomy" id="1423732"/>
    <lineage>
        <taxon>Bacteria</taxon>
        <taxon>Bacillati</taxon>
        <taxon>Bacillota</taxon>
        <taxon>Bacilli</taxon>
        <taxon>Lactobacillales</taxon>
        <taxon>Lactobacillaceae</taxon>
        <taxon>Lacticaseibacillus</taxon>
    </lineage>
</organism>
<keyword evidence="1" id="KW-0812">Transmembrane</keyword>
<proteinExistence type="predicted"/>
<gene>
    <name evidence="2" type="ORF">LBCZ_0400</name>
</gene>
<feature type="transmembrane region" description="Helical" evidence="1">
    <location>
        <begin position="285"/>
        <end position="307"/>
    </location>
</feature>
<evidence type="ECO:0000256" key="1">
    <source>
        <dbReference type="SAM" id="Phobius"/>
    </source>
</evidence>
<feature type="transmembrane region" description="Helical" evidence="1">
    <location>
        <begin position="157"/>
        <end position="178"/>
    </location>
</feature>
<feature type="transmembrane region" description="Helical" evidence="1">
    <location>
        <begin position="82"/>
        <end position="103"/>
    </location>
</feature>
<feature type="transmembrane region" description="Helical" evidence="1">
    <location>
        <begin position="471"/>
        <end position="493"/>
    </location>
</feature>
<dbReference type="GeneID" id="45547669"/>
<feature type="transmembrane region" description="Helical" evidence="1">
    <location>
        <begin position="514"/>
        <end position="533"/>
    </location>
</feature>
<feature type="transmembrane region" description="Helical" evidence="1">
    <location>
        <begin position="423"/>
        <end position="439"/>
    </location>
</feature>
<dbReference type="Proteomes" id="UP000015560">
    <property type="component" value="Chromosome"/>
</dbReference>
<dbReference type="EMBL" id="AP012544">
    <property type="protein sequence ID" value="BAN73568.1"/>
    <property type="molecule type" value="Genomic_DNA"/>
</dbReference>
<dbReference type="AlphaFoldDB" id="A0AAD1AMI6"/>
<sequence length="575" mass="63421">MNLLKKKTPDVSETTDSAALPLPKAFGWLTRLRPTLEKRGIQFDQLRLILASKGLLAARETNGLGSMFRSNRRRKETRLKTAFLWNALVGAILGLVLLIPTSILTTFTMFMTIQLLNSFLVILTTYSSLILDPRDRTVFAARGVNDRTLSFARLLNICYYLGMTLLAVGGPGIIISGLHYGPVVALGGLIALVFSGVLSLMMALFVYLLVLRFFDGERLRNMLNLVQILLMIGIYVGSQLPNLLPHSMSFFGLSLSDSFNWIFIPAFPAWFAGLPMMFAGQVTALSMTLAGLSIVMPIVLTLIFLHFSGSFETYLEKLNQGNDRTRKLGWWFRGISALMTRPGEERTYFTLGWRVLGNERDYKLRVYPQLAYGLILPLVIVSNELRQMSFTNASHYVAYAGIGIVVALAPALVNLRFSSQPQAMAIFQYVPFTTHGLLLRGVVKAMFARLFLLPLVLITIVTTAIGGLDAFLAGVAIIVLIYGITLIMGWPMVGGQFPFASVYSANANVHGGSIGMISIIGGMIIGAIVIFVGGFLSGWIFPLALTLLGLTFGLLLGHFYRTNLRYELRINTEPE</sequence>
<keyword evidence="1" id="KW-1133">Transmembrane helix</keyword>
<dbReference type="RefSeq" id="WP_039639583.1">
    <property type="nucleotide sequence ID" value="NZ_AP012544.1"/>
</dbReference>
<dbReference type="PRINTS" id="PR00173">
    <property type="entry name" value="EDTRNSPORT"/>
</dbReference>
<keyword evidence="1" id="KW-0472">Membrane</keyword>
<evidence type="ECO:0000313" key="2">
    <source>
        <dbReference type="EMBL" id="BAN73568.1"/>
    </source>
</evidence>
<name>A0AAD1AMI6_LACCA</name>
<accession>A0AAD1AMI6</accession>
<feature type="transmembrane region" description="Helical" evidence="1">
    <location>
        <begin position="539"/>
        <end position="560"/>
    </location>
</feature>
<feature type="transmembrane region" description="Helical" evidence="1">
    <location>
        <begin position="258"/>
        <end position="278"/>
    </location>
</feature>
<feature type="transmembrane region" description="Helical" evidence="1">
    <location>
        <begin position="184"/>
        <end position="210"/>
    </location>
</feature>
<feature type="transmembrane region" description="Helical" evidence="1">
    <location>
        <begin position="109"/>
        <end position="131"/>
    </location>
</feature>
<feature type="transmembrane region" description="Helical" evidence="1">
    <location>
        <begin position="366"/>
        <end position="385"/>
    </location>
</feature>
<evidence type="ECO:0000313" key="3">
    <source>
        <dbReference type="Proteomes" id="UP000015560"/>
    </source>
</evidence>
<feature type="transmembrane region" description="Helical" evidence="1">
    <location>
        <begin position="446"/>
        <end position="465"/>
    </location>
</feature>